<accession>I7JY79</accession>
<feature type="domain" description="Phage conserved hypothetical protein C-terminal" evidence="2">
    <location>
        <begin position="186"/>
        <end position="258"/>
    </location>
</feature>
<dbReference type="Gene3D" id="1.10.10.10">
    <property type="entry name" value="Winged helix-like DNA-binding domain superfamily/Winged helix DNA-binding domain"/>
    <property type="match status" value="1"/>
</dbReference>
<evidence type="ECO:0000256" key="1">
    <source>
        <dbReference type="SAM" id="MobiDB-lite"/>
    </source>
</evidence>
<dbReference type="eggNOG" id="COG1846">
    <property type="taxonomic scope" value="Bacteria"/>
</dbReference>
<feature type="region of interest" description="Disordered" evidence="1">
    <location>
        <begin position="279"/>
        <end position="306"/>
    </location>
</feature>
<keyword evidence="4" id="KW-1185">Reference proteome</keyword>
<dbReference type="RefSeq" id="WP_009559861.1">
    <property type="nucleotide sequence ID" value="NZ_AYZN01000019.1"/>
</dbReference>
<feature type="compositionally biased region" description="Polar residues" evidence="1">
    <location>
        <begin position="284"/>
        <end position="293"/>
    </location>
</feature>
<dbReference type="Proteomes" id="UP000009311">
    <property type="component" value="Unassembled WGS sequence"/>
</dbReference>
<dbReference type="AlphaFoldDB" id="I7JY79"/>
<sequence>MEQFEGSNYFLYIPAKVAHDTRFKSFRSIILYGEISSILNVTNKCFLSNKKLAERLNCTERTIQKCLQELKILGYIETKNIVDPESGAVINREIYFPTDVKKQSEEIDFTGEVSHSSGDGRTTGRKPGEPQFAIIEHINKTNNRTNIYSSAEPEPVVNDKPKKQKPKKQVQQVQKWVKHEEAIKEIIDYLNAKLGTNYSPTTKETVNFIKQDFEKGHGVYDLKQVIDNMYDAWIGTDMFKYMRPSTLFRPSHVENYLNQGQLQKQNKAKRPVAFGGFVKRKTEPSPTELSQVHQKNYDYQQKQNKVSPETLDYLDNAFKDLEGNDADDNSR</sequence>
<dbReference type="PATRIC" id="fig|1423790.3.peg.896"/>
<dbReference type="Pfam" id="PF13730">
    <property type="entry name" value="HTH_36"/>
    <property type="match status" value="1"/>
</dbReference>
<gene>
    <name evidence="3" type="ORF">BN53_04305</name>
</gene>
<feature type="region of interest" description="Disordered" evidence="1">
    <location>
        <begin position="146"/>
        <end position="166"/>
    </location>
</feature>
<protein>
    <submittedName>
        <fullName evidence="3">Putative phage replication protein</fullName>
    </submittedName>
</protein>
<dbReference type="OrthoDB" id="1258529at2"/>
<reference evidence="3 4" key="1">
    <citation type="submission" date="2012-06" db="EMBL/GenBank/DDBJ databases">
        <title>Draft Genome Sequence of Lactobacillus pasteurii CRBIP 24.76T.</title>
        <authorList>
            <person name="Cousin S."/>
            <person name="Bouchier C."/>
            <person name="Loux V."/>
            <person name="Ma L."/>
            <person name="Creno S."/>
            <person name="Bizet C."/>
            <person name="Clermont D."/>
        </authorList>
    </citation>
    <scope>NUCLEOTIDE SEQUENCE [LARGE SCALE GENOMIC DNA]</scope>
    <source>
        <strain evidence="4">CRBIP 24.76T</strain>
    </source>
</reference>
<comment type="caution">
    <text evidence="3">The sequence shown here is derived from an EMBL/GenBank/DDBJ whole genome shotgun (WGS) entry which is preliminary data.</text>
</comment>
<name>I7JY79_9LACO</name>
<dbReference type="NCBIfam" id="TIGR02220">
    <property type="entry name" value="phg_TIGR02220"/>
    <property type="match status" value="1"/>
</dbReference>
<dbReference type="EMBL" id="CAKD01000021">
    <property type="protein sequence ID" value="CCI85310.1"/>
    <property type="molecule type" value="Genomic_DNA"/>
</dbReference>
<dbReference type="InterPro" id="IPR011741">
    <property type="entry name" value="Phg_2220_C"/>
</dbReference>
<dbReference type="Pfam" id="PF09524">
    <property type="entry name" value="Phg_2220_C"/>
    <property type="match status" value="1"/>
</dbReference>
<dbReference type="InterPro" id="IPR036388">
    <property type="entry name" value="WH-like_DNA-bd_sf"/>
</dbReference>
<organism evidence="3 4">
    <name type="scientific">Lactobacillus pasteurii DSM 23907 = CRBIP 24.76</name>
    <dbReference type="NCBI Taxonomy" id="1423790"/>
    <lineage>
        <taxon>Bacteria</taxon>
        <taxon>Bacillati</taxon>
        <taxon>Bacillota</taxon>
        <taxon>Bacilli</taxon>
        <taxon>Lactobacillales</taxon>
        <taxon>Lactobacillaceae</taxon>
        <taxon>Lactobacillus</taxon>
    </lineage>
</organism>
<evidence type="ECO:0000313" key="4">
    <source>
        <dbReference type="Proteomes" id="UP000009311"/>
    </source>
</evidence>
<evidence type="ECO:0000313" key="3">
    <source>
        <dbReference type="EMBL" id="CCI85310.1"/>
    </source>
</evidence>
<dbReference type="STRING" id="1423790.BN53_04305"/>
<proteinExistence type="predicted"/>
<evidence type="ECO:0000259" key="2">
    <source>
        <dbReference type="Pfam" id="PF09524"/>
    </source>
</evidence>